<keyword evidence="2" id="KW-1185">Reference proteome</keyword>
<dbReference type="SUPFAM" id="SSF53448">
    <property type="entry name" value="Nucleotide-diphospho-sugar transferases"/>
    <property type="match status" value="1"/>
</dbReference>
<dbReference type="EMBL" id="AP025516">
    <property type="protein sequence ID" value="BDD86888.1"/>
    <property type="molecule type" value="Genomic_DNA"/>
</dbReference>
<dbReference type="Proteomes" id="UP000830055">
    <property type="component" value="Chromosome"/>
</dbReference>
<name>A0ABN6M1W2_9BACT</name>
<dbReference type="RefSeq" id="WP_284153957.1">
    <property type="nucleotide sequence ID" value="NZ_AP025516.1"/>
</dbReference>
<organism evidence="1 2">
    <name type="scientific">Desulfofustis limnaeus</name>
    <dbReference type="NCBI Taxonomy" id="2740163"/>
    <lineage>
        <taxon>Bacteria</taxon>
        <taxon>Pseudomonadati</taxon>
        <taxon>Thermodesulfobacteriota</taxon>
        <taxon>Desulfobulbia</taxon>
        <taxon>Desulfobulbales</taxon>
        <taxon>Desulfocapsaceae</taxon>
        <taxon>Desulfofustis</taxon>
    </lineage>
</organism>
<gene>
    <name evidence="1" type="ORF">DPPLL_12530</name>
</gene>
<reference evidence="1 2" key="1">
    <citation type="submission" date="2022-01" db="EMBL/GenBank/DDBJ databases">
        <title>Desulfofustis limnae sp. nov., a novel mesophilic sulfate-reducing bacterium isolated from marsh soil.</title>
        <authorList>
            <person name="Watanabe M."/>
            <person name="Takahashi A."/>
            <person name="Kojima H."/>
            <person name="Fukui M."/>
        </authorList>
    </citation>
    <scope>NUCLEOTIDE SEQUENCE [LARGE SCALE GENOMIC DNA]</scope>
    <source>
        <strain evidence="1 2">PPLL</strain>
    </source>
</reference>
<proteinExistence type="predicted"/>
<protein>
    <submittedName>
        <fullName evidence="1">Hemolytic protein HlpA</fullName>
    </submittedName>
</protein>
<accession>A0ABN6M1W2</accession>
<dbReference type="InterPro" id="IPR029044">
    <property type="entry name" value="Nucleotide-diphossugar_trans"/>
</dbReference>
<dbReference type="Gene3D" id="3.90.550.10">
    <property type="entry name" value="Spore Coat Polysaccharide Biosynthesis Protein SpsA, Chain A"/>
    <property type="match status" value="1"/>
</dbReference>
<evidence type="ECO:0000313" key="1">
    <source>
        <dbReference type="EMBL" id="BDD86888.1"/>
    </source>
</evidence>
<sequence length="320" mass="37177">MLQSMKPIQPVPLKTAVLFMVYKRPDTTKQVFEAIRQARPPLLYVAADGHRFDHEGEAEKVAKVREIATAVDWPCEVKTLFRDKNLGCKSAVSEAITWFFDIEEQGIILEDDCLPNPDFFTFCENLLEKYAEDERILVITGNNFQNGQKRGDASYYFSKYNHCWGWASWRRAWQHYQGDLPFWPEWKHSGNWVDIAQDSVERRYWENIFKMVQEKKIDSWGFPWTASVWYSRGLTATPNVNLVSNIGFGSDSTHTTVADSPLSALKTGPLGELTHPVIIEQNVAADRYVFEYHFGGQHLRFPRSLLRMIRRVLRSLIHRI</sequence>
<evidence type="ECO:0000313" key="2">
    <source>
        <dbReference type="Proteomes" id="UP000830055"/>
    </source>
</evidence>